<reference evidence="1 2" key="1">
    <citation type="submission" date="2023-07" db="EMBL/GenBank/DDBJ databases">
        <title>Sequencing the genomes of 1000 actinobacteria strains.</title>
        <authorList>
            <person name="Klenk H.-P."/>
        </authorList>
    </citation>
    <scope>NUCLEOTIDE SEQUENCE [LARGE SCALE GENOMIC DNA]</scope>
    <source>
        <strain evidence="1 2">DSM 14555</strain>
    </source>
</reference>
<evidence type="ECO:0000313" key="1">
    <source>
        <dbReference type="EMBL" id="MDR6270270.1"/>
    </source>
</evidence>
<comment type="caution">
    <text evidence="1">The sequence shown here is derived from an EMBL/GenBank/DDBJ whole genome shotgun (WGS) entry which is preliminary data.</text>
</comment>
<proteinExistence type="predicted"/>
<name>A0ABU1JD01_9MICC</name>
<keyword evidence="2" id="KW-1185">Reference proteome</keyword>
<dbReference type="RefSeq" id="WP_309799232.1">
    <property type="nucleotide sequence ID" value="NZ_BAAAHY010000005.1"/>
</dbReference>
<dbReference type="Proteomes" id="UP001185069">
    <property type="component" value="Unassembled WGS sequence"/>
</dbReference>
<organism evidence="1 2">
    <name type="scientific">Arthrobacter russicus</name>
    <dbReference type="NCBI Taxonomy" id="172040"/>
    <lineage>
        <taxon>Bacteria</taxon>
        <taxon>Bacillati</taxon>
        <taxon>Actinomycetota</taxon>
        <taxon>Actinomycetes</taxon>
        <taxon>Micrococcales</taxon>
        <taxon>Micrococcaceae</taxon>
        <taxon>Arthrobacter</taxon>
    </lineage>
</organism>
<evidence type="ECO:0008006" key="3">
    <source>
        <dbReference type="Google" id="ProtNLM"/>
    </source>
</evidence>
<gene>
    <name evidence="1" type="ORF">JOE69_002508</name>
</gene>
<evidence type="ECO:0000313" key="2">
    <source>
        <dbReference type="Proteomes" id="UP001185069"/>
    </source>
</evidence>
<protein>
    <recommendedName>
        <fullName evidence="3">Antitoxin</fullName>
    </recommendedName>
</protein>
<sequence length="78" mass="8811">MSVNITIRNVPDEDRAVFASRASQSGKSLQKFLTGEFNRHASTPSPIDFIRGLELQVELDCDYLTHDDVMNAKDADRR</sequence>
<dbReference type="EMBL" id="JAVDQF010000001">
    <property type="protein sequence ID" value="MDR6270270.1"/>
    <property type="molecule type" value="Genomic_DNA"/>
</dbReference>
<accession>A0ABU1JD01</accession>